<evidence type="ECO:0000256" key="3">
    <source>
        <dbReference type="ARBA" id="ARBA00022475"/>
    </source>
</evidence>
<evidence type="ECO:0000256" key="8">
    <source>
        <dbReference type="SAM" id="Phobius"/>
    </source>
</evidence>
<organism evidence="9 10">
    <name type="scientific">Candidatus Schekmanbacteria bacterium RBG_16_38_11</name>
    <dbReference type="NCBI Taxonomy" id="1817880"/>
    <lineage>
        <taxon>Bacteria</taxon>
        <taxon>Candidatus Schekmaniibacteriota</taxon>
    </lineage>
</organism>
<dbReference type="Gene3D" id="3.30.420.270">
    <property type="match status" value="1"/>
</dbReference>
<evidence type="ECO:0008006" key="11">
    <source>
        <dbReference type="Google" id="ProtNLM"/>
    </source>
</evidence>
<dbReference type="GO" id="GO:0015031">
    <property type="term" value="P:protein transport"/>
    <property type="evidence" value="ECO:0007669"/>
    <property type="project" value="UniProtKB-KW"/>
</dbReference>
<sequence length="145" mass="15716">MGMDVGGKKAVKSDINVVPLIDIVLVLLVIFMVITPLLQKGIDINIPEKTAAPSAPPPPEKKPIVLTIRQDSSIDINLEPVLRYQLAEKVKEIFDKKPDKKDKLIFIKADGALVYGTVVDIMDICQQAGIEGVGLMTEKKAVGGQ</sequence>
<comment type="caution">
    <text evidence="9">The sequence shown here is derived from an EMBL/GenBank/DDBJ whole genome shotgun (WGS) entry which is preliminary data.</text>
</comment>
<dbReference type="PANTHER" id="PTHR30558:SF7">
    <property type="entry name" value="TOL-PAL SYSTEM PROTEIN TOLR"/>
    <property type="match status" value="1"/>
</dbReference>
<keyword evidence="7" id="KW-0653">Protein transport</keyword>
<keyword evidence="3" id="KW-1003">Cell membrane</keyword>
<dbReference type="PANTHER" id="PTHR30558">
    <property type="entry name" value="EXBD MEMBRANE COMPONENT OF PMF-DRIVEN MACROMOLECULE IMPORT SYSTEM"/>
    <property type="match status" value="1"/>
</dbReference>
<keyword evidence="7" id="KW-0813">Transport</keyword>
<evidence type="ECO:0000313" key="10">
    <source>
        <dbReference type="Proteomes" id="UP000178435"/>
    </source>
</evidence>
<evidence type="ECO:0000256" key="2">
    <source>
        <dbReference type="ARBA" id="ARBA00005811"/>
    </source>
</evidence>
<keyword evidence="5 8" id="KW-1133">Transmembrane helix</keyword>
<evidence type="ECO:0000256" key="7">
    <source>
        <dbReference type="RuleBase" id="RU003879"/>
    </source>
</evidence>
<protein>
    <recommendedName>
        <fullName evidence="11">Biopolymer transporter ExbD</fullName>
    </recommendedName>
</protein>
<dbReference type="GO" id="GO:0022857">
    <property type="term" value="F:transmembrane transporter activity"/>
    <property type="evidence" value="ECO:0007669"/>
    <property type="project" value="InterPro"/>
</dbReference>
<keyword evidence="4 7" id="KW-0812">Transmembrane</keyword>
<dbReference type="Pfam" id="PF02472">
    <property type="entry name" value="ExbD"/>
    <property type="match status" value="1"/>
</dbReference>
<dbReference type="InterPro" id="IPR003400">
    <property type="entry name" value="ExbD"/>
</dbReference>
<evidence type="ECO:0000256" key="6">
    <source>
        <dbReference type="ARBA" id="ARBA00023136"/>
    </source>
</evidence>
<keyword evidence="6 8" id="KW-0472">Membrane</keyword>
<reference evidence="9 10" key="1">
    <citation type="journal article" date="2016" name="Nat. Commun.">
        <title>Thousands of microbial genomes shed light on interconnected biogeochemical processes in an aquifer system.</title>
        <authorList>
            <person name="Anantharaman K."/>
            <person name="Brown C.T."/>
            <person name="Hug L.A."/>
            <person name="Sharon I."/>
            <person name="Castelle C.J."/>
            <person name="Probst A.J."/>
            <person name="Thomas B.C."/>
            <person name="Singh A."/>
            <person name="Wilkins M.J."/>
            <person name="Karaoz U."/>
            <person name="Brodie E.L."/>
            <person name="Williams K.H."/>
            <person name="Hubbard S.S."/>
            <person name="Banfield J.F."/>
        </authorList>
    </citation>
    <scope>NUCLEOTIDE SEQUENCE [LARGE SCALE GENOMIC DNA]</scope>
</reference>
<proteinExistence type="inferred from homology"/>
<comment type="subcellular location">
    <subcellularLocation>
        <location evidence="1">Cell membrane</location>
        <topology evidence="1">Single-pass membrane protein</topology>
    </subcellularLocation>
    <subcellularLocation>
        <location evidence="7">Cell membrane</location>
        <topology evidence="7">Single-pass type II membrane protein</topology>
    </subcellularLocation>
</comment>
<gene>
    <name evidence="9" type="ORF">A2149_04795</name>
</gene>
<dbReference type="GO" id="GO:0005886">
    <property type="term" value="C:plasma membrane"/>
    <property type="evidence" value="ECO:0007669"/>
    <property type="project" value="UniProtKB-SubCell"/>
</dbReference>
<feature type="transmembrane region" description="Helical" evidence="8">
    <location>
        <begin position="20"/>
        <end position="38"/>
    </location>
</feature>
<dbReference type="AlphaFoldDB" id="A0A1F7RS84"/>
<name>A0A1F7RS84_9BACT</name>
<evidence type="ECO:0000256" key="1">
    <source>
        <dbReference type="ARBA" id="ARBA00004162"/>
    </source>
</evidence>
<dbReference type="Proteomes" id="UP000178435">
    <property type="component" value="Unassembled WGS sequence"/>
</dbReference>
<evidence type="ECO:0000256" key="5">
    <source>
        <dbReference type="ARBA" id="ARBA00022989"/>
    </source>
</evidence>
<evidence type="ECO:0000256" key="4">
    <source>
        <dbReference type="ARBA" id="ARBA00022692"/>
    </source>
</evidence>
<comment type="similarity">
    <text evidence="2 7">Belongs to the ExbD/TolR family.</text>
</comment>
<accession>A0A1F7RS84</accession>
<evidence type="ECO:0000313" key="9">
    <source>
        <dbReference type="EMBL" id="OGL44416.1"/>
    </source>
</evidence>
<dbReference type="EMBL" id="MGDF01000144">
    <property type="protein sequence ID" value="OGL44416.1"/>
    <property type="molecule type" value="Genomic_DNA"/>
</dbReference>